<evidence type="ECO:0000256" key="1">
    <source>
        <dbReference type="SAM" id="Phobius"/>
    </source>
</evidence>
<keyword evidence="1" id="KW-0472">Membrane</keyword>
<organism evidence="2">
    <name type="scientific">Picea sitchensis</name>
    <name type="common">Sitka spruce</name>
    <name type="synonym">Pinus sitchensis</name>
    <dbReference type="NCBI Taxonomy" id="3332"/>
    <lineage>
        <taxon>Eukaryota</taxon>
        <taxon>Viridiplantae</taxon>
        <taxon>Streptophyta</taxon>
        <taxon>Embryophyta</taxon>
        <taxon>Tracheophyta</taxon>
        <taxon>Spermatophyta</taxon>
        <taxon>Pinopsida</taxon>
        <taxon>Pinidae</taxon>
        <taxon>Conifers I</taxon>
        <taxon>Pinales</taxon>
        <taxon>Pinaceae</taxon>
        <taxon>Picea</taxon>
    </lineage>
</organism>
<protein>
    <submittedName>
        <fullName evidence="2">Uncharacterized protein</fullName>
    </submittedName>
</protein>
<feature type="transmembrane region" description="Helical" evidence="1">
    <location>
        <begin position="12"/>
        <end position="33"/>
    </location>
</feature>
<keyword evidence="1" id="KW-0812">Transmembrane</keyword>
<name>B8LP87_PICSI</name>
<dbReference type="AlphaFoldDB" id="B8LP87"/>
<dbReference type="EMBL" id="EF677658">
    <property type="protein sequence ID" value="ABR17467.1"/>
    <property type="molecule type" value="mRNA"/>
</dbReference>
<accession>B8LP87</accession>
<evidence type="ECO:0000313" key="2">
    <source>
        <dbReference type="EMBL" id="ABR17467.1"/>
    </source>
</evidence>
<reference evidence="2" key="1">
    <citation type="submission" date="2007-06" db="EMBL/GenBank/DDBJ databases">
        <title>Full length cDNA sequences from Sitka Spruce (Picea sitchensis).</title>
        <authorList>
            <person name="Ralph S.G."/>
            <person name="Chun H.E."/>
            <person name="Liao N."/>
            <person name="Ali J."/>
            <person name="Reid K."/>
            <person name="Kolosova N."/>
            <person name="Cooper N."/>
            <person name="Cullis C."/>
            <person name="Jancsik S."/>
            <person name="Moore R."/>
            <person name="Mayo M."/>
            <person name="Wagner S."/>
            <person name="Holt R.A."/>
            <person name="Jones S.J.M."/>
            <person name="Marra M.A."/>
            <person name="Ritland C.E."/>
            <person name="Ritland K."/>
            <person name="Bohlmann J."/>
        </authorList>
    </citation>
    <scope>NUCLEOTIDE SEQUENCE</scope>
    <source>
        <tissue evidence="2">Green portion of the leader tissue</tissue>
    </source>
</reference>
<proteinExistence type="evidence at transcript level"/>
<sequence>MASTISPTSAPIFCIIQKMIFMIISMILLGWKFHYSTRFCWRKFSNGGGDESRDVEALLFFKKTIKFDPAGYLCN</sequence>
<keyword evidence="1" id="KW-1133">Transmembrane helix</keyword>